<reference evidence="1 2" key="1">
    <citation type="submission" date="2018-06" db="EMBL/GenBank/DDBJ databases">
        <authorList>
            <consortium name="Pathogen Informatics"/>
            <person name="Doyle S."/>
        </authorList>
    </citation>
    <scope>NUCLEOTIDE SEQUENCE [LARGE SCALE GENOMIC DNA]</scope>
    <source>
        <strain evidence="1 2">NCTC8105</strain>
    </source>
</reference>
<sequence>MLMRSALLNNYRMIFGTALLMLVFLLTGCAKSDALWGVVDKVCRVNYQQKARSRTLRPDLLADSRSAICVYRHSKPALSRSFYFGPQCSDERH</sequence>
<dbReference type="Proteomes" id="UP000254821">
    <property type="component" value="Unassembled WGS sequence"/>
</dbReference>
<gene>
    <name evidence="1" type="ORF">NCTC8105_03665</name>
</gene>
<evidence type="ECO:0000313" key="1">
    <source>
        <dbReference type="EMBL" id="STQ81483.1"/>
    </source>
</evidence>
<protein>
    <recommendedName>
        <fullName evidence="3">Lipoprotein</fullName>
    </recommendedName>
</protein>
<dbReference type="AlphaFoldDB" id="A0A377PQ86"/>
<evidence type="ECO:0008006" key="3">
    <source>
        <dbReference type="Google" id="ProtNLM"/>
    </source>
</evidence>
<dbReference type="EMBL" id="UGHP01000001">
    <property type="protein sequence ID" value="STQ81483.1"/>
    <property type="molecule type" value="Genomic_DNA"/>
</dbReference>
<evidence type="ECO:0000313" key="2">
    <source>
        <dbReference type="Proteomes" id="UP000254821"/>
    </source>
</evidence>
<accession>A0A377PQ86</accession>
<dbReference type="PROSITE" id="PS51257">
    <property type="entry name" value="PROKAR_LIPOPROTEIN"/>
    <property type="match status" value="1"/>
</dbReference>
<proteinExistence type="predicted"/>
<organism evidence="1 2">
    <name type="scientific">Hafnia alvei</name>
    <dbReference type="NCBI Taxonomy" id="569"/>
    <lineage>
        <taxon>Bacteria</taxon>
        <taxon>Pseudomonadati</taxon>
        <taxon>Pseudomonadota</taxon>
        <taxon>Gammaproteobacteria</taxon>
        <taxon>Enterobacterales</taxon>
        <taxon>Hafniaceae</taxon>
        <taxon>Hafnia</taxon>
    </lineage>
</organism>
<name>A0A377PQ86_HAFAL</name>